<evidence type="ECO:0000313" key="3">
    <source>
        <dbReference type="Proteomes" id="UP001595420"/>
    </source>
</evidence>
<keyword evidence="3" id="KW-1185">Reference proteome</keyword>
<dbReference type="Proteomes" id="UP001595420">
    <property type="component" value="Unassembled WGS sequence"/>
</dbReference>
<accession>A0ABV7BS38</accession>
<evidence type="ECO:0000313" key="2">
    <source>
        <dbReference type="EMBL" id="MFC2999529.1"/>
    </source>
</evidence>
<dbReference type="EMBL" id="JBHRSB010000002">
    <property type="protein sequence ID" value="MFC2999529.1"/>
    <property type="molecule type" value="Genomic_DNA"/>
</dbReference>
<sequence>MLRLCLVPLLALWMGWGAAAAQVVEGSYTLGGKVVALPPGPWRVIFQDVKPGRSRELTTPTTLHRTVLLQEVGGRAAGVILASAATEVGQVWTPHGVCTRADTLRRHIEVAVQGNLDCRGLLNQGAGAGPTTPDWVRSLYTLGEDRPGFIPPRWIVGQVVLSEGMHLLQVDYRFAPAAYATGTARNAGNWSDGMRSAEQTTFLDRVDAFTLAARAELRRGLYGRSPAAPLAF</sequence>
<gene>
    <name evidence="2" type="ORF">ACFOD3_06470</name>
</gene>
<feature type="chain" id="PRO_5045061690" evidence="1">
    <location>
        <begin position="21"/>
        <end position="232"/>
    </location>
</feature>
<comment type="caution">
    <text evidence="2">The sequence shown here is derived from an EMBL/GenBank/DDBJ whole genome shotgun (WGS) entry which is preliminary data.</text>
</comment>
<evidence type="ECO:0000256" key="1">
    <source>
        <dbReference type="SAM" id="SignalP"/>
    </source>
</evidence>
<name>A0ABV7BS38_9PROT</name>
<reference evidence="3" key="1">
    <citation type="journal article" date="2019" name="Int. J. Syst. Evol. Microbiol.">
        <title>The Global Catalogue of Microorganisms (GCM) 10K type strain sequencing project: providing services to taxonomists for standard genome sequencing and annotation.</title>
        <authorList>
            <consortium name="The Broad Institute Genomics Platform"/>
            <consortium name="The Broad Institute Genome Sequencing Center for Infectious Disease"/>
            <person name="Wu L."/>
            <person name="Ma J."/>
        </authorList>
    </citation>
    <scope>NUCLEOTIDE SEQUENCE [LARGE SCALE GENOMIC DNA]</scope>
    <source>
        <strain evidence="3">CGMCC 1.16855</strain>
    </source>
</reference>
<organism evidence="2 3">
    <name type="scientific">Falsiroseomonas tokyonensis</name>
    <dbReference type="NCBI Taxonomy" id="430521"/>
    <lineage>
        <taxon>Bacteria</taxon>
        <taxon>Pseudomonadati</taxon>
        <taxon>Pseudomonadota</taxon>
        <taxon>Alphaproteobacteria</taxon>
        <taxon>Acetobacterales</taxon>
        <taxon>Roseomonadaceae</taxon>
        <taxon>Falsiroseomonas</taxon>
    </lineage>
</organism>
<keyword evidence="1" id="KW-0732">Signal</keyword>
<proteinExistence type="predicted"/>
<protein>
    <submittedName>
        <fullName evidence="2">Uncharacterized protein</fullName>
    </submittedName>
</protein>
<dbReference type="RefSeq" id="WP_216835594.1">
    <property type="nucleotide sequence ID" value="NZ_JAFNJS010000002.1"/>
</dbReference>
<feature type="signal peptide" evidence="1">
    <location>
        <begin position="1"/>
        <end position="20"/>
    </location>
</feature>